<protein>
    <submittedName>
        <fullName evidence="5">Helix-turn-helix transcriptional regulator</fullName>
    </submittedName>
</protein>
<dbReference type="RefSeq" id="WP_271635182.1">
    <property type="nucleotide sequence ID" value="NZ_CP094970.1"/>
</dbReference>
<evidence type="ECO:0000256" key="2">
    <source>
        <dbReference type="ARBA" id="ARBA00023125"/>
    </source>
</evidence>
<dbReference type="Proteomes" id="UP001164390">
    <property type="component" value="Chromosome"/>
</dbReference>
<evidence type="ECO:0000259" key="4">
    <source>
        <dbReference type="PROSITE" id="PS51118"/>
    </source>
</evidence>
<evidence type="ECO:0000313" key="6">
    <source>
        <dbReference type="Proteomes" id="UP001164390"/>
    </source>
</evidence>
<feature type="domain" description="HTH hxlR-type" evidence="4">
    <location>
        <begin position="18"/>
        <end position="116"/>
    </location>
</feature>
<gene>
    <name evidence="5" type="ORF">L0C25_04255</name>
</gene>
<dbReference type="SUPFAM" id="SSF46785">
    <property type="entry name" value="Winged helix' DNA-binding domain"/>
    <property type="match status" value="1"/>
</dbReference>
<dbReference type="GO" id="GO:0003677">
    <property type="term" value="F:DNA binding"/>
    <property type="evidence" value="ECO:0007669"/>
    <property type="project" value="UniProtKB-KW"/>
</dbReference>
<dbReference type="AlphaFoldDB" id="A0AA46YL80"/>
<evidence type="ECO:0000256" key="1">
    <source>
        <dbReference type="ARBA" id="ARBA00023015"/>
    </source>
</evidence>
<dbReference type="PROSITE" id="PS51118">
    <property type="entry name" value="HTH_HXLR"/>
    <property type="match status" value="1"/>
</dbReference>
<dbReference type="Pfam" id="PF01638">
    <property type="entry name" value="HxlR"/>
    <property type="match status" value="1"/>
</dbReference>
<reference evidence="5" key="1">
    <citation type="submission" date="2022-01" db="EMBL/GenBank/DDBJ databases">
        <title>Nocardioidaceae gen. sp. A5X3R13.</title>
        <authorList>
            <person name="Lopez Marin M.A."/>
            <person name="Uhlik O."/>
        </authorList>
    </citation>
    <scope>NUCLEOTIDE SEQUENCE</scope>
    <source>
        <strain evidence="5">A5X3R13</strain>
    </source>
</reference>
<dbReference type="InterPro" id="IPR036388">
    <property type="entry name" value="WH-like_DNA-bd_sf"/>
</dbReference>
<proteinExistence type="predicted"/>
<accession>A0AA46YL80</accession>
<dbReference type="InterPro" id="IPR036390">
    <property type="entry name" value="WH_DNA-bd_sf"/>
</dbReference>
<keyword evidence="6" id="KW-1185">Reference proteome</keyword>
<name>A0AA46YL80_9ACTN</name>
<dbReference type="Gene3D" id="1.10.10.10">
    <property type="entry name" value="Winged helix-like DNA-binding domain superfamily/Winged helix DNA-binding domain"/>
    <property type="match status" value="1"/>
</dbReference>
<dbReference type="InterPro" id="IPR002577">
    <property type="entry name" value="HTH_HxlR"/>
</dbReference>
<evidence type="ECO:0000313" key="5">
    <source>
        <dbReference type="EMBL" id="UYM06297.1"/>
    </source>
</evidence>
<dbReference type="EMBL" id="CP094970">
    <property type="protein sequence ID" value="UYM06297.1"/>
    <property type="molecule type" value="Genomic_DNA"/>
</dbReference>
<sequence length="119" mass="13399">METAAVKYPNYGDFAADCPARAALDLFAHTWLPVVVFVLRDGPMRPSQLQRAMGGVSQKVLNDTLHLLEQRGMLVRRRYREAPPRVEYELTSAGRDLLVPILALGQWAHRHASHLVPDD</sequence>
<keyword evidence="3" id="KW-0804">Transcription</keyword>
<dbReference type="PANTHER" id="PTHR33204">
    <property type="entry name" value="TRANSCRIPTIONAL REGULATOR, MARR FAMILY"/>
    <property type="match status" value="1"/>
</dbReference>
<keyword evidence="2" id="KW-0238">DNA-binding</keyword>
<dbReference type="PANTHER" id="PTHR33204:SF18">
    <property type="entry name" value="TRANSCRIPTIONAL REGULATORY PROTEIN"/>
    <property type="match status" value="1"/>
</dbReference>
<evidence type="ECO:0000256" key="3">
    <source>
        <dbReference type="ARBA" id="ARBA00023163"/>
    </source>
</evidence>
<dbReference type="KEGG" id="sgrg:L0C25_04255"/>
<organism evidence="5 6">
    <name type="scientific">Solicola gregarius</name>
    <dbReference type="NCBI Taxonomy" id="2908642"/>
    <lineage>
        <taxon>Bacteria</taxon>
        <taxon>Bacillati</taxon>
        <taxon>Actinomycetota</taxon>
        <taxon>Actinomycetes</taxon>
        <taxon>Propionibacteriales</taxon>
        <taxon>Nocardioidaceae</taxon>
        <taxon>Solicola</taxon>
    </lineage>
</organism>
<keyword evidence="1" id="KW-0805">Transcription regulation</keyword>